<feature type="domain" description="ABC transmembrane type-1" evidence="9">
    <location>
        <begin position="17"/>
        <end position="299"/>
    </location>
</feature>
<feature type="transmembrane region" description="Helical" evidence="7">
    <location>
        <begin position="53"/>
        <end position="74"/>
    </location>
</feature>
<dbReference type="EMBL" id="JAPQES010000004">
    <property type="protein sequence ID" value="MCY6371331.1"/>
    <property type="molecule type" value="Genomic_DNA"/>
</dbReference>
<keyword evidence="11" id="KW-1185">Reference proteome</keyword>
<accession>A0ABT4CQJ6</accession>
<dbReference type="Gene3D" id="1.20.1560.10">
    <property type="entry name" value="ABC transporter type 1, transmembrane domain"/>
    <property type="match status" value="1"/>
</dbReference>
<dbReference type="Pfam" id="PF00664">
    <property type="entry name" value="ABC_membrane"/>
    <property type="match status" value="1"/>
</dbReference>
<dbReference type="SUPFAM" id="SSF90123">
    <property type="entry name" value="ABC transporter transmembrane region"/>
    <property type="match status" value="1"/>
</dbReference>
<dbReference type="InterPro" id="IPR003593">
    <property type="entry name" value="AAA+_ATPase"/>
</dbReference>
<dbReference type="GO" id="GO:0005524">
    <property type="term" value="F:ATP binding"/>
    <property type="evidence" value="ECO:0007669"/>
    <property type="project" value="UniProtKB-KW"/>
</dbReference>
<keyword evidence="6 7" id="KW-0472">Membrane</keyword>
<feature type="transmembrane region" description="Helical" evidence="7">
    <location>
        <begin position="246"/>
        <end position="264"/>
    </location>
</feature>
<dbReference type="InterPro" id="IPR027417">
    <property type="entry name" value="P-loop_NTPase"/>
</dbReference>
<dbReference type="SUPFAM" id="SSF52540">
    <property type="entry name" value="P-loop containing nucleoside triphosphate hydrolases"/>
    <property type="match status" value="1"/>
</dbReference>
<dbReference type="CDD" id="cd18549">
    <property type="entry name" value="ABC_6TM_YwjA_like"/>
    <property type="match status" value="1"/>
</dbReference>
<dbReference type="InterPro" id="IPR039421">
    <property type="entry name" value="Type_1_exporter"/>
</dbReference>
<evidence type="ECO:0000256" key="4">
    <source>
        <dbReference type="ARBA" id="ARBA00022840"/>
    </source>
</evidence>
<dbReference type="PANTHER" id="PTHR43394">
    <property type="entry name" value="ATP-DEPENDENT PERMEASE MDL1, MITOCHONDRIAL"/>
    <property type="match status" value="1"/>
</dbReference>
<dbReference type="InterPro" id="IPR003439">
    <property type="entry name" value="ABC_transporter-like_ATP-bd"/>
</dbReference>
<evidence type="ECO:0000313" key="11">
    <source>
        <dbReference type="Proteomes" id="UP001079657"/>
    </source>
</evidence>
<evidence type="ECO:0000259" key="8">
    <source>
        <dbReference type="PROSITE" id="PS50893"/>
    </source>
</evidence>
<gene>
    <name evidence="10" type="ORF">OXH55_11845</name>
</gene>
<dbReference type="Pfam" id="PF00005">
    <property type="entry name" value="ABC_tran"/>
    <property type="match status" value="1"/>
</dbReference>
<sequence>MLKKFISYYKPHMKLFILDIVCAFLAAGIDLFYPMISRKLINEVIPKYQLEMLYKLSILLVLLYIGKLICNYIVDYWGHVVGVRMQYDMRKELFSHLQELPFSYFDDNKTGHIMSRIVNDLMEVSELAHHGPEDVFISIVMILGSFAVLCTINLKLTLIVFAFIPIMFWFAIKKRVKMSKAFKNVRKKVANVNAQLENSISGIRVAKSFTNEEYEMKKFDDGNVKFRESREFAYKSMAEFFSGIKFLIDLLRIVVIFAGGIFAYKRLINIGDLVAYFLYISLFMQPIRRLTSFIEQYQLGMAGFERFVEIMNVQPEIKDKEDAGELKNVKGNIQFNNVSFNYDNKKSILSNLNLEVKEGKTLAFVGPSGGGKTTLCHLIPRFYEATEGELLVDGKNIKDITLKSLRKNIGIVQQDVFLFGGTIKENILYGNSEASDDEIIEAAKNANIHDFIMNLPEGYETYVGERGIKLSGGQKQRVSIARVFLKNPPILILDEATSALDNATELIIQKSLEKLSKGRTTIVVAHRLSTIKNADEIIVLTNKGIEEKGSHEELINKDGIYAKLYNAQFKGYIPDEV</sequence>
<evidence type="ECO:0000259" key="9">
    <source>
        <dbReference type="PROSITE" id="PS50929"/>
    </source>
</evidence>
<dbReference type="PANTHER" id="PTHR43394:SF1">
    <property type="entry name" value="ATP-BINDING CASSETTE SUB-FAMILY B MEMBER 10, MITOCHONDRIAL"/>
    <property type="match status" value="1"/>
</dbReference>
<keyword evidence="5 7" id="KW-1133">Transmembrane helix</keyword>
<feature type="transmembrane region" description="Helical" evidence="7">
    <location>
        <begin position="15"/>
        <end position="33"/>
    </location>
</feature>
<dbReference type="PROSITE" id="PS00211">
    <property type="entry name" value="ABC_TRANSPORTER_1"/>
    <property type="match status" value="1"/>
</dbReference>
<comment type="caution">
    <text evidence="10">The sequence shown here is derived from an EMBL/GenBank/DDBJ whole genome shotgun (WGS) entry which is preliminary data.</text>
</comment>
<organism evidence="10 11">
    <name type="scientific">Clostridium ganghwense</name>
    <dbReference type="NCBI Taxonomy" id="312089"/>
    <lineage>
        <taxon>Bacteria</taxon>
        <taxon>Bacillati</taxon>
        <taxon>Bacillota</taxon>
        <taxon>Clostridia</taxon>
        <taxon>Eubacteriales</taxon>
        <taxon>Clostridiaceae</taxon>
        <taxon>Clostridium</taxon>
    </lineage>
</organism>
<dbReference type="InterPro" id="IPR036640">
    <property type="entry name" value="ABC1_TM_sf"/>
</dbReference>
<dbReference type="PROSITE" id="PS50893">
    <property type="entry name" value="ABC_TRANSPORTER_2"/>
    <property type="match status" value="1"/>
</dbReference>
<evidence type="ECO:0000256" key="1">
    <source>
        <dbReference type="ARBA" id="ARBA00004651"/>
    </source>
</evidence>
<evidence type="ECO:0000313" key="10">
    <source>
        <dbReference type="EMBL" id="MCY6371331.1"/>
    </source>
</evidence>
<reference evidence="10" key="1">
    <citation type="submission" date="2022-12" db="EMBL/GenBank/DDBJ databases">
        <authorList>
            <person name="Wang J."/>
        </authorList>
    </citation>
    <scope>NUCLEOTIDE SEQUENCE</scope>
    <source>
        <strain evidence="10">HY-42-06</strain>
    </source>
</reference>
<evidence type="ECO:0000256" key="5">
    <source>
        <dbReference type="ARBA" id="ARBA00022989"/>
    </source>
</evidence>
<dbReference type="InterPro" id="IPR011527">
    <property type="entry name" value="ABC1_TM_dom"/>
</dbReference>
<evidence type="ECO:0000256" key="3">
    <source>
        <dbReference type="ARBA" id="ARBA00022741"/>
    </source>
</evidence>
<keyword evidence="4 10" id="KW-0067">ATP-binding</keyword>
<dbReference type="CDD" id="cd03251">
    <property type="entry name" value="ABCC_MsbA"/>
    <property type="match status" value="1"/>
</dbReference>
<dbReference type="InterPro" id="IPR017871">
    <property type="entry name" value="ABC_transporter-like_CS"/>
</dbReference>
<dbReference type="Gene3D" id="3.40.50.300">
    <property type="entry name" value="P-loop containing nucleotide triphosphate hydrolases"/>
    <property type="match status" value="1"/>
</dbReference>
<comment type="subcellular location">
    <subcellularLocation>
        <location evidence="1">Cell membrane</location>
        <topology evidence="1">Multi-pass membrane protein</topology>
    </subcellularLocation>
</comment>
<evidence type="ECO:0000256" key="7">
    <source>
        <dbReference type="SAM" id="Phobius"/>
    </source>
</evidence>
<dbReference type="SMART" id="SM00382">
    <property type="entry name" value="AAA"/>
    <property type="match status" value="1"/>
</dbReference>
<proteinExistence type="predicted"/>
<dbReference type="Proteomes" id="UP001079657">
    <property type="component" value="Unassembled WGS sequence"/>
</dbReference>
<dbReference type="RefSeq" id="WP_268050198.1">
    <property type="nucleotide sequence ID" value="NZ_JAPQES010000004.1"/>
</dbReference>
<evidence type="ECO:0000256" key="2">
    <source>
        <dbReference type="ARBA" id="ARBA00022692"/>
    </source>
</evidence>
<keyword evidence="2 7" id="KW-0812">Transmembrane</keyword>
<dbReference type="PROSITE" id="PS50929">
    <property type="entry name" value="ABC_TM1F"/>
    <property type="match status" value="1"/>
</dbReference>
<feature type="transmembrane region" description="Helical" evidence="7">
    <location>
        <begin position="139"/>
        <end position="172"/>
    </location>
</feature>
<protein>
    <submittedName>
        <fullName evidence="10">ABC transporter ATP-binding protein</fullName>
    </submittedName>
</protein>
<feature type="domain" description="ABC transporter" evidence="8">
    <location>
        <begin position="333"/>
        <end position="567"/>
    </location>
</feature>
<name>A0ABT4CQJ6_9CLOT</name>
<keyword evidence="3" id="KW-0547">Nucleotide-binding</keyword>
<evidence type="ECO:0000256" key="6">
    <source>
        <dbReference type="ARBA" id="ARBA00023136"/>
    </source>
</evidence>